<dbReference type="PANTHER" id="PTHR33751:SF9">
    <property type="entry name" value="CYTOCHROME C4"/>
    <property type="match status" value="1"/>
</dbReference>
<reference evidence="8 9" key="1">
    <citation type="submission" date="2006-01" db="EMBL/GenBank/DDBJ databases">
        <title>Complete sequence of Rhodopseudomonas palustris HaA2.</title>
        <authorList>
            <consortium name="US DOE Joint Genome Institute"/>
            <person name="Copeland A."/>
            <person name="Lucas S."/>
            <person name="Lapidus A."/>
            <person name="Barry K."/>
            <person name="Detter J.C."/>
            <person name="Glavina T."/>
            <person name="Hammon N."/>
            <person name="Israni S."/>
            <person name="Pitluck S."/>
            <person name="Chain P."/>
            <person name="Malfatti S."/>
            <person name="Shin M."/>
            <person name="Vergez L."/>
            <person name="Schmutz J."/>
            <person name="Larimer F."/>
            <person name="Land M."/>
            <person name="Hauser L."/>
            <person name="Pelletier D.A."/>
            <person name="Kyrpides N."/>
            <person name="Anderson I."/>
            <person name="Oda Y."/>
            <person name="Harwood C.S."/>
            <person name="Richardson P."/>
        </authorList>
    </citation>
    <scope>NUCLEOTIDE SEQUENCE [LARGE SCALE GENOMIC DNA]</scope>
    <source>
        <strain evidence="8 9">HaA2</strain>
    </source>
</reference>
<dbReference type="InterPro" id="IPR009056">
    <property type="entry name" value="Cyt_c-like_dom"/>
</dbReference>
<dbReference type="eggNOG" id="COG2863">
    <property type="taxonomic scope" value="Bacteria"/>
</dbReference>
<keyword evidence="3 6" id="KW-0479">Metal-binding</keyword>
<dbReference type="HOGENOM" id="CLU_128253_1_1_5"/>
<keyword evidence="9" id="KW-1185">Reference proteome</keyword>
<organism evidence="8 9">
    <name type="scientific">Rhodopseudomonas palustris (strain HaA2)</name>
    <dbReference type="NCBI Taxonomy" id="316058"/>
    <lineage>
        <taxon>Bacteria</taxon>
        <taxon>Pseudomonadati</taxon>
        <taxon>Pseudomonadota</taxon>
        <taxon>Alphaproteobacteria</taxon>
        <taxon>Hyphomicrobiales</taxon>
        <taxon>Nitrobacteraceae</taxon>
        <taxon>Rhodopseudomonas</taxon>
    </lineage>
</organism>
<keyword evidence="1" id="KW-0813">Transport</keyword>
<evidence type="ECO:0000256" key="4">
    <source>
        <dbReference type="ARBA" id="ARBA00022982"/>
    </source>
</evidence>
<dbReference type="PANTHER" id="PTHR33751">
    <property type="entry name" value="CBB3-TYPE CYTOCHROME C OXIDASE SUBUNIT FIXP"/>
    <property type="match status" value="1"/>
</dbReference>
<dbReference type="Proteomes" id="UP000008809">
    <property type="component" value="Chromosome"/>
</dbReference>
<evidence type="ECO:0000313" key="8">
    <source>
        <dbReference type="EMBL" id="ABD09052.1"/>
    </source>
</evidence>
<dbReference type="KEGG" id="rpb:RPB_4365"/>
<dbReference type="Pfam" id="PF00034">
    <property type="entry name" value="Cytochrom_C"/>
    <property type="match status" value="1"/>
</dbReference>
<dbReference type="AlphaFoldDB" id="Q2IRV8"/>
<name>Q2IRV8_RHOP2</name>
<keyword evidence="4" id="KW-0249">Electron transport</keyword>
<evidence type="ECO:0000256" key="2">
    <source>
        <dbReference type="ARBA" id="ARBA00022617"/>
    </source>
</evidence>
<keyword evidence="2 6" id="KW-0349">Heme</keyword>
<dbReference type="InterPro" id="IPR036909">
    <property type="entry name" value="Cyt_c-like_dom_sf"/>
</dbReference>
<dbReference type="GO" id="GO:0046872">
    <property type="term" value="F:metal ion binding"/>
    <property type="evidence" value="ECO:0007669"/>
    <property type="project" value="UniProtKB-KW"/>
</dbReference>
<protein>
    <submittedName>
        <fullName evidence="8">Cytochrome subunit of sulfide dehydrogenase</fullName>
    </submittedName>
</protein>
<dbReference type="EMBL" id="CP000250">
    <property type="protein sequence ID" value="ABD09052.1"/>
    <property type="molecule type" value="Genomic_DNA"/>
</dbReference>
<proteinExistence type="predicted"/>
<accession>Q2IRV8</accession>
<dbReference type="InterPro" id="IPR050597">
    <property type="entry name" value="Cytochrome_c_Oxidase_Subunit"/>
</dbReference>
<evidence type="ECO:0000256" key="5">
    <source>
        <dbReference type="ARBA" id="ARBA00023004"/>
    </source>
</evidence>
<evidence type="ECO:0000256" key="6">
    <source>
        <dbReference type="PROSITE-ProRule" id="PRU00433"/>
    </source>
</evidence>
<dbReference type="RefSeq" id="WP_011443236.1">
    <property type="nucleotide sequence ID" value="NC_007778.1"/>
</dbReference>
<evidence type="ECO:0000313" key="9">
    <source>
        <dbReference type="Proteomes" id="UP000008809"/>
    </source>
</evidence>
<dbReference type="SUPFAM" id="SSF46626">
    <property type="entry name" value="Cytochrome c"/>
    <property type="match status" value="1"/>
</dbReference>
<keyword evidence="5 6" id="KW-0408">Iron</keyword>
<evidence type="ECO:0000256" key="1">
    <source>
        <dbReference type="ARBA" id="ARBA00022448"/>
    </source>
</evidence>
<dbReference type="GO" id="GO:0020037">
    <property type="term" value="F:heme binding"/>
    <property type="evidence" value="ECO:0007669"/>
    <property type="project" value="InterPro"/>
</dbReference>
<dbReference type="PROSITE" id="PS51007">
    <property type="entry name" value="CYTC"/>
    <property type="match status" value="1"/>
</dbReference>
<gene>
    <name evidence="8" type="ordered locus">RPB_4365</name>
</gene>
<dbReference type="GO" id="GO:0009055">
    <property type="term" value="F:electron transfer activity"/>
    <property type="evidence" value="ECO:0007669"/>
    <property type="project" value="InterPro"/>
</dbReference>
<feature type="domain" description="Cytochrome c" evidence="7">
    <location>
        <begin position="53"/>
        <end position="129"/>
    </location>
</feature>
<dbReference type="STRING" id="316058.RPB_4365"/>
<dbReference type="Gene3D" id="1.10.760.10">
    <property type="entry name" value="Cytochrome c-like domain"/>
    <property type="match status" value="1"/>
</dbReference>
<evidence type="ECO:0000256" key="3">
    <source>
        <dbReference type="ARBA" id="ARBA00022723"/>
    </source>
</evidence>
<sequence length="154" mass="16337">MATTGQAPPRAARGTRAIRAVRAMRPARGVSAALRAAVAGVALCGAASAAAAGDRELGEYLSSECVTCHQLSGRFDGIPSIVGRAEPELIEALTEYRAKLRDNQVMRAIAAKFNDEEIAALASYFGSLEQDKNEHNIDRTGDVRAFTSTMEGKK</sequence>
<evidence type="ECO:0000259" key="7">
    <source>
        <dbReference type="PROSITE" id="PS51007"/>
    </source>
</evidence>
<dbReference type="OrthoDB" id="9805828at2"/>